<feature type="transmembrane region" description="Helical" evidence="14">
    <location>
        <begin position="27"/>
        <end position="49"/>
    </location>
</feature>
<keyword evidence="10" id="KW-0067">ATP-binding</keyword>
<evidence type="ECO:0000259" key="16">
    <source>
        <dbReference type="PROSITE" id="PS50885"/>
    </source>
</evidence>
<dbReference type="InterPro" id="IPR004358">
    <property type="entry name" value="Sig_transdc_His_kin-like_C"/>
</dbReference>
<evidence type="ECO:0000256" key="7">
    <source>
        <dbReference type="ARBA" id="ARBA00022692"/>
    </source>
</evidence>
<dbReference type="Pfam" id="PF00672">
    <property type="entry name" value="HAMP"/>
    <property type="match status" value="1"/>
</dbReference>
<dbReference type="CDD" id="cd00082">
    <property type="entry name" value="HisKA"/>
    <property type="match status" value="1"/>
</dbReference>
<comment type="subcellular location">
    <subcellularLocation>
        <location evidence="2">Cell membrane</location>
        <topology evidence="2">Multi-pass membrane protein</topology>
    </subcellularLocation>
</comment>
<proteinExistence type="predicted"/>
<name>A0A941CQF7_9CLOT</name>
<dbReference type="GO" id="GO:0005524">
    <property type="term" value="F:ATP binding"/>
    <property type="evidence" value="ECO:0007669"/>
    <property type="project" value="UniProtKB-KW"/>
</dbReference>
<gene>
    <name evidence="17" type="ORF">KCG48_05265</name>
</gene>
<keyword evidence="4" id="KW-1003">Cell membrane</keyword>
<evidence type="ECO:0000256" key="4">
    <source>
        <dbReference type="ARBA" id="ARBA00022475"/>
    </source>
</evidence>
<keyword evidence="7 14" id="KW-0812">Transmembrane</keyword>
<evidence type="ECO:0000256" key="3">
    <source>
        <dbReference type="ARBA" id="ARBA00012438"/>
    </source>
</evidence>
<dbReference type="FunFam" id="3.30.565.10:FF:000006">
    <property type="entry name" value="Sensor histidine kinase WalK"/>
    <property type="match status" value="1"/>
</dbReference>
<accession>A0A941CQF7</accession>
<dbReference type="Gene3D" id="1.10.287.130">
    <property type="match status" value="1"/>
</dbReference>
<keyword evidence="5" id="KW-0597">Phosphoprotein</keyword>
<dbReference type="Gene3D" id="3.30.450.20">
    <property type="entry name" value="PAS domain"/>
    <property type="match status" value="1"/>
</dbReference>
<dbReference type="InterPro" id="IPR050398">
    <property type="entry name" value="HssS/ArlS-like"/>
</dbReference>
<dbReference type="SUPFAM" id="SSF55874">
    <property type="entry name" value="ATPase domain of HSP90 chaperone/DNA topoisomerase II/histidine kinase"/>
    <property type="match status" value="1"/>
</dbReference>
<dbReference type="Pfam" id="PF02518">
    <property type="entry name" value="HATPase_c"/>
    <property type="match status" value="1"/>
</dbReference>
<dbReference type="GO" id="GO:0005886">
    <property type="term" value="C:plasma membrane"/>
    <property type="evidence" value="ECO:0007669"/>
    <property type="project" value="UniProtKB-SubCell"/>
</dbReference>
<dbReference type="InterPro" id="IPR003660">
    <property type="entry name" value="HAMP_dom"/>
</dbReference>
<evidence type="ECO:0000256" key="2">
    <source>
        <dbReference type="ARBA" id="ARBA00004651"/>
    </source>
</evidence>
<dbReference type="InterPro" id="IPR036890">
    <property type="entry name" value="HATPase_C_sf"/>
</dbReference>
<evidence type="ECO:0000256" key="10">
    <source>
        <dbReference type="ARBA" id="ARBA00022840"/>
    </source>
</evidence>
<evidence type="ECO:0000259" key="15">
    <source>
        <dbReference type="PROSITE" id="PS50109"/>
    </source>
</evidence>
<keyword evidence="11 14" id="KW-1133">Transmembrane helix</keyword>
<keyword evidence="13 14" id="KW-0472">Membrane</keyword>
<sequence length="481" mass="53973">MGQRIGKQHHRKKTIRIFGKSLKSRLAISYLFIILLTMVITDMALASILQSYFRSNVRESLDNQLSIAVGTYERYYADDTLEENIANDEDAFWRQSTALVQIISLNREVLLDSTGNLPATPLLDEDITIALEGRSGSSIFISPQSGERLMAVSRPLISNDEIVGVLRFITSLKGVEQTMRIIILNFVLFGLGILVISGVISNLLGRRVIRPIEELTKTAEIMATGNYNVVNQKFHEDEVGKLSDTLNHMASEIKKKEQLKNDFISSVSHELRTPLTAIKGWAVTIKDPATDREMLEQGLGIISEEADRLKDMVDELLDFSKFVSGKIGLELQTVDIRELFDFIQTHFDDRAKRESKDFQVKTSENMGTVYADMNRLKQVFINLLDNAFKFTEAGGTISISMERDRKMVDFIVEDNGSGISEEDIHKVKEKFFKGKTSRSTNGIGLSICDEIALLHGGELIIASQVGLGTRVTFRIPQGELR</sequence>
<dbReference type="PANTHER" id="PTHR45528:SF1">
    <property type="entry name" value="SENSOR HISTIDINE KINASE CPXA"/>
    <property type="match status" value="1"/>
</dbReference>
<dbReference type="CDD" id="cd06225">
    <property type="entry name" value="HAMP"/>
    <property type="match status" value="1"/>
</dbReference>
<dbReference type="InterPro" id="IPR036097">
    <property type="entry name" value="HisK_dim/P_sf"/>
</dbReference>
<dbReference type="InterPro" id="IPR003594">
    <property type="entry name" value="HATPase_dom"/>
</dbReference>
<reference evidence="17" key="1">
    <citation type="submission" date="2021-04" db="EMBL/GenBank/DDBJ databases">
        <title>Proteiniclasticum sedimins sp. nov., an obligate anaerobic bacterium isolated from anaerobic sludge.</title>
        <authorList>
            <person name="Liu J."/>
        </authorList>
    </citation>
    <scope>NUCLEOTIDE SEQUENCE</scope>
    <source>
        <strain evidence="17">BAD-10</strain>
    </source>
</reference>
<keyword evidence="18" id="KW-1185">Reference proteome</keyword>
<dbReference type="EC" id="2.7.13.3" evidence="3"/>
<evidence type="ECO:0000313" key="18">
    <source>
        <dbReference type="Proteomes" id="UP000675379"/>
    </source>
</evidence>
<keyword evidence="6" id="KW-0808">Transferase</keyword>
<evidence type="ECO:0000256" key="13">
    <source>
        <dbReference type="ARBA" id="ARBA00023136"/>
    </source>
</evidence>
<keyword evidence="8" id="KW-0547">Nucleotide-binding</keyword>
<evidence type="ECO:0000256" key="5">
    <source>
        <dbReference type="ARBA" id="ARBA00022553"/>
    </source>
</evidence>
<evidence type="ECO:0000256" key="6">
    <source>
        <dbReference type="ARBA" id="ARBA00022679"/>
    </source>
</evidence>
<evidence type="ECO:0000313" key="17">
    <source>
        <dbReference type="EMBL" id="MBR0575749.1"/>
    </source>
</evidence>
<dbReference type="SMART" id="SM00304">
    <property type="entry name" value="HAMP"/>
    <property type="match status" value="1"/>
</dbReference>
<evidence type="ECO:0000256" key="1">
    <source>
        <dbReference type="ARBA" id="ARBA00000085"/>
    </source>
</evidence>
<feature type="domain" description="Histidine kinase" evidence="15">
    <location>
        <begin position="266"/>
        <end position="479"/>
    </location>
</feature>
<dbReference type="RefSeq" id="WP_211800357.1">
    <property type="nucleotide sequence ID" value="NZ_JAGSCS010000005.1"/>
</dbReference>
<dbReference type="PROSITE" id="PS50885">
    <property type="entry name" value="HAMP"/>
    <property type="match status" value="1"/>
</dbReference>
<dbReference type="SMART" id="SM00388">
    <property type="entry name" value="HisKA"/>
    <property type="match status" value="1"/>
</dbReference>
<dbReference type="AlphaFoldDB" id="A0A941CQF7"/>
<dbReference type="InterPro" id="IPR005467">
    <property type="entry name" value="His_kinase_dom"/>
</dbReference>
<dbReference type="Gene3D" id="1.10.8.500">
    <property type="entry name" value="HAMP domain in histidine kinase"/>
    <property type="match status" value="1"/>
</dbReference>
<dbReference type="PROSITE" id="PS50109">
    <property type="entry name" value="HIS_KIN"/>
    <property type="match status" value="1"/>
</dbReference>
<dbReference type="SUPFAM" id="SSF47384">
    <property type="entry name" value="Homodimeric domain of signal transducing histidine kinase"/>
    <property type="match status" value="1"/>
</dbReference>
<dbReference type="EMBL" id="JAGSCS010000005">
    <property type="protein sequence ID" value="MBR0575749.1"/>
    <property type="molecule type" value="Genomic_DNA"/>
</dbReference>
<dbReference type="Gene3D" id="3.30.565.10">
    <property type="entry name" value="Histidine kinase-like ATPase, C-terminal domain"/>
    <property type="match status" value="1"/>
</dbReference>
<comment type="catalytic activity">
    <reaction evidence="1">
        <text>ATP + protein L-histidine = ADP + protein N-phospho-L-histidine.</text>
        <dbReference type="EC" id="2.7.13.3"/>
    </reaction>
</comment>
<keyword evidence="12" id="KW-0902">Two-component regulatory system</keyword>
<evidence type="ECO:0000256" key="11">
    <source>
        <dbReference type="ARBA" id="ARBA00022989"/>
    </source>
</evidence>
<protein>
    <recommendedName>
        <fullName evidence="3">histidine kinase</fullName>
        <ecNumber evidence="3">2.7.13.3</ecNumber>
    </recommendedName>
</protein>
<dbReference type="GO" id="GO:0000155">
    <property type="term" value="F:phosphorelay sensor kinase activity"/>
    <property type="evidence" value="ECO:0007669"/>
    <property type="project" value="InterPro"/>
</dbReference>
<dbReference type="SMART" id="SM00387">
    <property type="entry name" value="HATPase_c"/>
    <property type="match status" value="1"/>
</dbReference>
<comment type="caution">
    <text evidence="17">The sequence shown here is derived from an EMBL/GenBank/DDBJ whole genome shotgun (WGS) entry which is preliminary data.</text>
</comment>
<feature type="domain" description="HAMP" evidence="16">
    <location>
        <begin position="206"/>
        <end position="258"/>
    </location>
</feature>
<dbReference type="SUPFAM" id="SSF158472">
    <property type="entry name" value="HAMP domain-like"/>
    <property type="match status" value="1"/>
</dbReference>
<evidence type="ECO:0000256" key="8">
    <source>
        <dbReference type="ARBA" id="ARBA00022741"/>
    </source>
</evidence>
<dbReference type="PRINTS" id="PR00344">
    <property type="entry name" value="BCTRLSENSOR"/>
</dbReference>
<dbReference type="InterPro" id="IPR003661">
    <property type="entry name" value="HisK_dim/P_dom"/>
</dbReference>
<evidence type="ECO:0000256" key="9">
    <source>
        <dbReference type="ARBA" id="ARBA00022777"/>
    </source>
</evidence>
<dbReference type="Proteomes" id="UP000675379">
    <property type="component" value="Unassembled WGS sequence"/>
</dbReference>
<dbReference type="PANTHER" id="PTHR45528">
    <property type="entry name" value="SENSOR HISTIDINE KINASE CPXA"/>
    <property type="match status" value="1"/>
</dbReference>
<keyword evidence="9 17" id="KW-0418">Kinase</keyword>
<dbReference type="Pfam" id="PF00512">
    <property type="entry name" value="HisKA"/>
    <property type="match status" value="1"/>
</dbReference>
<feature type="transmembrane region" description="Helical" evidence="14">
    <location>
        <begin position="181"/>
        <end position="204"/>
    </location>
</feature>
<evidence type="ECO:0000256" key="12">
    <source>
        <dbReference type="ARBA" id="ARBA00023012"/>
    </source>
</evidence>
<dbReference type="FunFam" id="1.10.287.130:FF:000001">
    <property type="entry name" value="Two-component sensor histidine kinase"/>
    <property type="match status" value="1"/>
</dbReference>
<evidence type="ECO:0000256" key="14">
    <source>
        <dbReference type="SAM" id="Phobius"/>
    </source>
</evidence>
<dbReference type="CDD" id="cd00075">
    <property type="entry name" value="HATPase"/>
    <property type="match status" value="1"/>
</dbReference>
<organism evidence="17 18">
    <name type="scientific">Proteiniclasticum sediminis</name>
    <dbReference type="NCBI Taxonomy" id="2804028"/>
    <lineage>
        <taxon>Bacteria</taxon>
        <taxon>Bacillati</taxon>
        <taxon>Bacillota</taxon>
        <taxon>Clostridia</taxon>
        <taxon>Eubacteriales</taxon>
        <taxon>Clostridiaceae</taxon>
        <taxon>Proteiniclasticum</taxon>
    </lineage>
</organism>